<dbReference type="AlphaFoldDB" id="A0A814A6M5"/>
<name>A0A814A6M5_9BILA</name>
<dbReference type="Proteomes" id="UP000663891">
    <property type="component" value="Unassembled WGS sequence"/>
</dbReference>
<evidence type="ECO:0000313" key="9">
    <source>
        <dbReference type="Proteomes" id="UP000663891"/>
    </source>
</evidence>
<organism evidence="8 9">
    <name type="scientific">Adineta steineri</name>
    <dbReference type="NCBI Taxonomy" id="433720"/>
    <lineage>
        <taxon>Eukaryota</taxon>
        <taxon>Metazoa</taxon>
        <taxon>Spiralia</taxon>
        <taxon>Gnathifera</taxon>
        <taxon>Rotifera</taxon>
        <taxon>Eurotatoria</taxon>
        <taxon>Bdelloidea</taxon>
        <taxon>Adinetida</taxon>
        <taxon>Adinetidae</taxon>
        <taxon>Adineta</taxon>
    </lineage>
</organism>
<keyword evidence="3 5" id="KW-1133">Transmembrane helix</keyword>
<feature type="transmembrane region" description="Helical" evidence="5">
    <location>
        <begin position="740"/>
        <end position="759"/>
    </location>
</feature>
<feature type="transmembrane region" description="Helical" evidence="5">
    <location>
        <begin position="821"/>
        <end position="841"/>
    </location>
</feature>
<keyword evidence="4 5" id="KW-0472">Membrane</keyword>
<feature type="transmembrane region" description="Helical" evidence="5">
    <location>
        <begin position="671"/>
        <end position="690"/>
    </location>
</feature>
<dbReference type="GO" id="GO:0030001">
    <property type="term" value="P:metal ion transport"/>
    <property type="evidence" value="ECO:0007669"/>
    <property type="project" value="TreeGrafter"/>
</dbReference>
<evidence type="ECO:0000256" key="2">
    <source>
        <dbReference type="ARBA" id="ARBA00022692"/>
    </source>
</evidence>
<feature type="transmembrane region" description="Helical" evidence="5">
    <location>
        <begin position="606"/>
        <end position="627"/>
    </location>
</feature>
<evidence type="ECO:0000256" key="3">
    <source>
        <dbReference type="ARBA" id="ARBA00022989"/>
    </source>
</evidence>
<keyword evidence="2 5" id="KW-0812">Transmembrane</keyword>
<evidence type="ECO:0000256" key="5">
    <source>
        <dbReference type="SAM" id="Phobius"/>
    </source>
</evidence>
<evidence type="ECO:0000313" key="8">
    <source>
        <dbReference type="EMBL" id="CAF0907651.1"/>
    </source>
</evidence>
<accession>A0A814A6M5</accession>
<evidence type="ECO:0000259" key="6">
    <source>
        <dbReference type="Pfam" id="PF00520"/>
    </source>
</evidence>
<dbReference type="PANTHER" id="PTHR13800:SF12">
    <property type="entry name" value="TRANSIENT RECEPTOR POTENTIAL CATION CHANNEL SUBFAMILY M MEMBER-LIKE 2"/>
    <property type="match status" value="1"/>
</dbReference>
<feature type="transmembrane region" description="Helical" evidence="5">
    <location>
        <begin position="510"/>
        <end position="531"/>
    </location>
</feature>
<reference evidence="8" key="1">
    <citation type="submission" date="2021-02" db="EMBL/GenBank/DDBJ databases">
        <authorList>
            <person name="Nowell W R."/>
        </authorList>
    </citation>
    <scope>NUCLEOTIDE SEQUENCE</scope>
</reference>
<gene>
    <name evidence="8" type="ORF">VCS650_LOCUS9663</name>
</gene>
<dbReference type="InterPro" id="IPR005821">
    <property type="entry name" value="Ion_trans_dom"/>
</dbReference>
<evidence type="ECO:0000256" key="1">
    <source>
        <dbReference type="ARBA" id="ARBA00004141"/>
    </source>
</evidence>
<feature type="domain" description="Ion transport" evidence="6">
    <location>
        <begin position="587"/>
        <end position="857"/>
    </location>
</feature>
<comment type="caution">
    <text evidence="8">The sequence shown here is derived from an EMBL/GenBank/DDBJ whole genome shotgun (WGS) entry which is preliminary data.</text>
</comment>
<proteinExistence type="predicted"/>
<dbReference type="EMBL" id="CAJNON010000067">
    <property type="protein sequence ID" value="CAF0907651.1"/>
    <property type="molecule type" value="Genomic_DNA"/>
</dbReference>
<evidence type="ECO:0000256" key="4">
    <source>
        <dbReference type="ARBA" id="ARBA00023136"/>
    </source>
</evidence>
<protein>
    <submittedName>
        <fullName evidence="8">Uncharacterized protein</fullName>
    </submittedName>
</protein>
<dbReference type="GO" id="GO:0005261">
    <property type="term" value="F:monoatomic cation channel activity"/>
    <property type="evidence" value="ECO:0007669"/>
    <property type="project" value="TreeGrafter"/>
</dbReference>
<dbReference type="OrthoDB" id="194358at2759"/>
<sequence>MSEYISMQNGLGQANISTLTLLANSLNEFIHNSRKFNLTDRNEEEDLSQFLLQESLPNVIIKIIGIKNEKFRHTFRASIQKIFKQIMCNLMEQTNIWLLNGTREMLDLEENERELIENDEDNPNIVICKSFGKSQIIMYHSSAYQFIDKILSQIQQQPTSSHIPIINLLIQGDDLTIENMIENISKRIPTIILKGTGMIANQIAALYEPMSNIYDETSNEQTLSEKDLHRLINMNENTRTLMFVCQPGKDELDESILRAISTAIQIIDKDRARIRKLSFAMRWNKIHYAQIYILNHNTIINWTDEELDRCLEMAIVSNVVPFVELLFEYGASLERLALISDSDLFKIQSNKRKSQIAEFIIETIPIIIHLDSDKRVQAYVRLLFYWAIENQYFELAMSICTRLEDSIIAMLLVSQWCQYKELNDFTTSDTYRIHRRQFDMYAADILDLCYDDNKENTIKFLHEKSILYHDQQSLVLIDDLCSKTLVSTDCMQSYMNTKWYGTEFHQNKNFIWEILICLVCICPILLFIPIIHNRIFQRNKFDTNGYNFWSKITNKFELFNRFYHGNAVIRFHYNMASYTAFLILFSYTILFDYFPLNIYKEKRSNIYRLPIPLTEIILHIFLASIALEEIRQVFLHVKSALIKSPYWKKLSEVNRHRNTIWSFYRNDPWNVLDFVAFTLWIVGFITRFIVRDHAFEVSKICMSIDLCLWYMRCLHVFLASERLGPKLLMIFHTMKDLMSFLFFILIFLSAYAITTYSLITTSSFVIWTNSTHFTTVQNGGNLTNIEILRNIIEWGTWKIFGSTSLTTSDSVEMKYTAKNDAYGFVTLILTIAFLVVAYVLLLNNLIALFNFTIQRVHGESHRTWCYHFYVVLKEYEEKDMFVPPLNLCLWPISYYMRKRLHDNTKKRNKTFIAHDNYDIKHTRKQQQRIAEQYWKEKQISKDGSIHQRPYVCRQCKCRGTEADYIESTFL</sequence>
<dbReference type="InterPro" id="IPR041491">
    <property type="entry name" value="TRPM_SLOG"/>
</dbReference>
<feature type="domain" description="TRPM SLOG" evidence="7">
    <location>
        <begin position="150"/>
        <end position="215"/>
    </location>
</feature>
<feature type="transmembrane region" description="Helical" evidence="5">
    <location>
        <begin position="575"/>
        <end position="594"/>
    </location>
</feature>
<dbReference type="InterPro" id="IPR050927">
    <property type="entry name" value="TRPM"/>
</dbReference>
<comment type="subcellular location">
    <subcellularLocation>
        <location evidence="1">Membrane</location>
        <topology evidence="1">Multi-pass membrane protein</topology>
    </subcellularLocation>
</comment>
<dbReference type="Pfam" id="PF18139">
    <property type="entry name" value="LSDAT_euk"/>
    <property type="match status" value="1"/>
</dbReference>
<dbReference type="GO" id="GO:0005886">
    <property type="term" value="C:plasma membrane"/>
    <property type="evidence" value="ECO:0007669"/>
    <property type="project" value="TreeGrafter"/>
</dbReference>
<dbReference type="Pfam" id="PF00520">
    <property type="entry name" value="Ion_trans"/>
    <property type="match status" value="1"/>
</dbReference>
<dbReference type="PANTHER" id="PTHR13800">
    <property type="entry name" value="TRANSIENT RECEPTOR POTENTIAL CATION CHANNEL, SUBFAMILY M, MEMBER 6"/>
    <property type="match status" value="1"/>
</dbReference>
<evidence type="ECO:0000259" key="7">
    <source>
        <dbReference type="Pfam" id="PF18139"/>
    </source>
</evidence>